<proteinExistence type="predicted"/>
<protein>
    <submittedName>
        <fullName evidence="1">Uncharacterized protein</fullName>
    </submittedName>
</protein>
<dbReference type="Proteomes" id="UP000257240">
    <property type="component" value="Unassembled WGS sequence"/>
</dbReference>
<dbReference type="AlphaFoldDB" id="A0A101FKC4"/>
<dbReference type="EMBL" id="DLVE01000027">
    <property type="protein sequence ID" value="HAA83606.1"/>
    <property type="molecule type" value="Genomic_DNA"/>
</dbReference>
<dbReference type="RefSeq" id="WP_038063062.1">
    <property type="nucleotide sequence ID" value="NZ_DAINLL010000007.1"/>
</dbReference>
<reference evidence="1 2" key="1">
    <citation type="journal article" date="2018" name="Nat. Biotechnol.">
        <title>A standardized bacterial taxonomy based on genome phylogeny substantially revises the tree of life.</title>
        <authorList>
            <person name="Parks D.H."/>
            <person name="Chuvochina M."/>
            <person name="Waite D.W."/>
            <person name="Rinke C."/>
            <person name="Skarshewski A."/>
            <person name="Chaumeil P.A."/>
            <person name="Hugenholtz P."/>
        </authorList>
    </citation>
    <scope>NUCLEOTIDE SEQUENCE [LARGE SCALE GENOMIC DNA]</scope>
    <source>
        <strain evidence="1">UBA12529</strain>
    </source>
</reference>
<sequence length="70" mass="8406">MLTLKKLQEFKEYLESGAFIEDFEMRPKDGQEEMLDMIETLFQICEIADEVISKHFYRKWGEEVLKKPSD</sequence>
<gene>
    <name evidence="1" type="ORF">DCE01_02285</name>
</gene>
<comment type="caution">
    <text evidence="1">The sequence shown here is derived from an EMBL/GenBank/DDBJ whole genome shotgun (WGS) entry which is preliminary data.</text>
</comment>
<evidence type="ECO:0000313" key="2">
    <source>
        <dbReference type="Proteomes" id="UP000257240"/>
    </source>
</evidence>
<organism evidence="1 2">
    <name type="scientific">Thermodesulfobacterium commune</name>
    <dbReference type="NCBI Taxonomy" id="1741"/>
    <lineage>
        <taxon>Bacteria</taxon>
        <taxon>Pseudomonadati</taxon>
        <taxon>Thermodesulfobacteriota</taxon>
        <taxon>Thermodesulfobacteria</taxon>
        <taxon>Thermodesulfobacteriales</taxon>
        <taxon>Thermodesulfobacteriaceae</taxon>
        <taxon>Thermodesulfobacterium</taxon>
    </lineage>
</organism>
<accession>A0A101FKC4</accession>
<name>A0A101FKC4_9BACT</name>
<evidence type="ECO:0000313" key="1">
    <source>
        <dbReference type="EMBL" id="HAA83606.1"/>
    </source>
</evidence>